<reference evidence="3 4" key="1">
    <citation type="submission" date="2017-12" db="EMBL/GenBank/DDBJ databases">
        <title>Genomes of bacteria within cyanobacterial aggregates.</title>
        <authorList>
            <person name="Cai H."/>
        </authorList>
    </citation>
    <scope>NUCLEOTIDE SEQUENCE [LARGE SCALE GENOMIC DNA]</scope>
    <source>
        <strain evidence="3 4">TH16</strain>
    </source>
</reference>
<dbReference type="PANTHER" id="PTHR30466:SF11">
    <property type="entry name" value="FLAVIN-DEPENDENT MONOOXYGENASE, REDUCTASE SUBUNIT HSAB"/>
    <property type="match status" value="1"/>
</dbReference>
<dbReference type="SUPFAM" id="SSF50475">
    <property type="entry name" value="FMN-binding split barrel"/>
    <property type="match status" value="1"/>
</dbReference>
<proteinExistence type="inferred from homology"/>
<dbReference type="KEGG" id="ncb:C0V82_02975"/>
<dbReference type="RefSeq" id="WP_102111057.1">
    <property type="nucleotide sequence ID" value="NZ_BMGN01000004.1"/>
</dbReference>
<dbReference type="InterPro" id="IPR002563">
    <property type="entry name" value="Flavin_Rdtase-like_dom"/>
</dbReference>
<dbReference type="InterPro" id="IPR012349">
    <property type="entry name" value="Split_barrel_FMN-bd"/>
</dbReference>
<evidence type="ECO:0000313" key="3">
    <source>
        <dbReference type="EMBL" id="AUN29319.1"/>
    </source>
</evidence>
<dbReference type="GO" id="GO:0042602">
    <property type="term" value="F:riboflavin reductase (NADPH) activity"/>
    <property type="evidence" value="ECO:0007669"/>
    <property type="project" value="TreeGrafter"/>
</dbReference>
<sequence length="162" mass="16845">MSFDHRAFRDTLGCFATGVCIASATGADGRPVGLTVNSFTSVSLDPPLVLFCLDNRSESLSAFLEAPGFALSILSAEQQALSNTFARAPHATRWDGVAAVTGQGGAPLIQGALAVLDCTRHAIHEGGDHTILVGRVRGFANQPGAPLLYYRGGYAALNDGRG</sequence>
<keyword evidence="4" id="KW-1185">Reference proteome</keyword>
<evidence type="ECO:0000256" key="1">
    <source>
        <dbReference type="ARBA" id="ARBA00008898"/>
    </source>
</evidence>
<comment type="similarity">
    <text evidence="1">Belongs to the non-flavoprotein flavin reductase family.</text>
</comment>
<dbReference type="EMBL" id="CP025611">
    <property type="protein sequence ID" value="AUN29319.1"/>
    <property type="molecule type" value="Genomic_DNA"/>
</dbReference>
<dbReference type="Gene3D" id="2.30.110.10">
    <property type="entry name" value="Electron Transport, Fmn-binding Protein, Chain A"/>
    <property type="match status" value="1"/>
</dbReference>
<dbReference type="Proteomes" id="UP000234752">
    <property type="component" value="Chromosome eg_1"/>
</dbReference>
<dbReference type="OrthoDB" id="9792858at2"/>
<protein>
    <submittedName>
        <fullName evidence="3">Flavin reductase</fullName>
    </submittedName>
</protein>
<accession>A0A2K9N8B2</accession>
<dbReference type="SMART" id="SM00903">
    <property type="entry name" value="Flavin_Reduct"/>
    <property type="match status" value="1"/>
</dbReference>
<name>A0A2K9N8B2_9PROT</name>
<organism evidence="3 4">
    <name type="scientific">Niveispirillum cyanobacteriorum</name>
    <dbReference type="NCBI Taxonomy" id="1612173"/>
    <lineage>
        <taxon>Bacteria</taxon>
        <taxon>Pseudomonadati</taxon>
        <taxon>Pseudomonadota</taxon>
        <taxon>Alphaproteobacteria</taxon>
        <taxon>Rhodospirillales</taxon>
        <taxon>Azospirillaceae</taxon>
        <taxon>Niveispirillum</taxon>
    </lineage>
</organism>
<keyword evidence="2" id="KW-0560">Oxidoreductase</keyword>
<dbReference type="AlphaFoldDB" id="A0A2K9N8B2"/>
<dbReference type="InterPro" id="IPR050268">
    <property type="entry name" value="NADH-dep_flavin_reductase"/>
</dbReference>
<gene>
    <name evidence="3" type="ORF">C0V82_02975</name>
</gene>
<evidence type="ECO:0000256" key="2">
    <source>
        <dbReference type="ARBA" id="ARBA00023002"/>
    </source>
</evidence>
<dbReference type="Pfam" id="PF01613">
    <property type="entry name" value="Flavin_Reduct"/>
    <property type="match status" value="1"/>
</dbReference>
<dbReference type="GO" id="GO:0010181">
    <property type="term" value="F:FMN binding"/>
    <property type="evidence" value="ECO:0007669"/>
    <property type="project" value="InterPro"/>
</dbReference>
<evidence type="ECO:0000313" key="4">
    <source>
        <dbReference type="Proteomes" id="UP000234752"/>
    </source>
</evidence>
<dbReference type="PANTHER" id="PTHR30466">
    <property type="entry name" value="FLAVIN REDUCTASE"/>
    <property type="match status" value="1"/>
</dbReference>